<gene>
    <name evidence="2" type="ORF">U9M73_11470</name>
</gene>
<sequence>MISKKMKALTVFSLLASLLFLSLNSGVYASETNLSKSTLDEISAVYDSLPKNLKQNKANLINENIMIYDESGRIKNEIHSDGRIYDIQWDNDRIIQVTDTAGYKTVYDYSKNGRC</sequence>
<name>A0ABU5PKZ9_9BACL</name>
<dbReference type="Proteomes" id="UP001292216">
    <property type="component" value="Unassembled WGS sequence"/>
</dbReference>
<comment type="caution">
    <text evidence="2">The sequence shown here is derived from an EMBL/GenBank/DDBJ whole genome shotgun (WGS) entry which is preliminary data.</text>
</comment>
<evidence type="ECO:0000256" key="1">
    <source>
        <dbReference type="SAM" id="SignalP"/>
    </source>
</evidence>
<dbReference type="RefSeq" id="WP_157273363.1">
    <property type="nucleotide sequence ID" value="NZ_CBCSKM010000010.1"/>
</dbReference>
<protein>
    <submittedName>
        <fullName evidence="2">Uncharacterized protein</fullName>
    </submittedName>
</protein>
<feature type="signal peptide" evidence="1">
    <location>
        <begin position="1"/>
        <end position="29"/>
    </location>
</feature>
<proteinExistence type="predicted"/>
<feature type="chain" id="PRO_5046551540" evidence="1">
    <location>
        <begin position="30"/>
        <end position="115"/>
    </location>
</feature>
<accession>A0ABU5PKZ9</accession>
<keyword evidence="1" id="KW-0732">Signal</keyword>
<evidence type="ECO:0000313" key="2">
    <source>
        <dbReference type="EMBL" id="MEA3570618.1"/>
    </source>
</evidence>
<reference evidence="2 3" key="1">
    <citation type="submission" date="2023-12" db="EMBL/GenBank/DDBJ databases">
        <title>Whole genome sequencing of Paenibacillus phoenicis isolated from the Phoenix Mars Lander spacecraft assembly facility.</title>
        <authorList>
            <person name="Garcia A."/>
            <person name="Venkateswaran K."/>
        </authorList>
    </citation>
    <scope>NUCLEOTIDE SEQUENCE [LARGE SCALE GENOMIC DNA]</scope>
    <source>
        <strain evidence="2 3">3PO2SA</strain>
    </source>
</reference>
<evidence type="ECO:0000313" key="3">
    <source>
        <dbReference type="Proteomes" id="UP001292216"/>
    </source>
</evidence>
<dbReference type="EMBL" id="JAYERP010000001">
    <property type="protein sequence ID" value="MEA3570618.1"/>
    <property type="molecule type" value="Genomic_DNA"/>
</dbReference>
<organism evidence="2 3">
    <name type="scientific">Paenibacillus phoenicis</name>
    <dbReference type="NCBI Taxonomy" id="554117"/>
    <lineage>
        <taxon>Bacteria</taxon>
        <taxon>Bacillati</taxon>
        <taxon>Bacillota</taxon>
        <taxon>Bacilli</taxon>
        <taxon>Bacillales</taxon>
        <taxon>Paenibacillaceae</taxon>
        <taxon>Paenibacillus</taxon>
    </lineage>
</organism>
<keyword evidence="3" id="KW-1185">Reference proteome</keyword>